<keyword evidence="10" id="KW-0175">Coiled coil</keyword>
<dbReference type="Pfam" id="PF17956">
    <property type="entry name" value="NAPRTase_C"/>
    <property type="match status" value="1"/>
</dbReference>
<dbReference type="SUPFAM" id="SSF54675">
    <property type="entry name" value="Nicotinate/Quinolinate PRTase N-terminal domain-like"/>
    <property type="match status" value="1"/>
</dbReference>
<dbReference type="NCBIfam" id="NF009131">
    <property type="entry name" value="PRK12484.1"/>
    <property type="match status" value="1"/>
</dbReference>
<name>A0A521AC88_9BACT</name>
<evidence type="ECO:0000313" key="14">
    <source>
        <dbReference type="EMBL" id="SMO32388.1"/>
    </source>
</evidence>
<evidence type="ECO:0000256" key="8">
    <source>
        <dbReference type="ARBA" id="ARBA00048668"/>
    </source>
</evidence>
<dbReference type="Proteomes" id="UP000317315">
    <property type="component" value="Unassembled WGS sequence"/>
</dbReference>
<comment type="similarity">
    <text evidence="2 9">Belongs to the NAPRTase family.</text>
</comment>
<evidence type="ECO:0000259" key="12">
    <source>
        <dbReference type="Pfam" id="PF17767"/>
    </source>
</evidence>
<dbReference type="OrthoDB" id="9770610at2"/>
<dbReference type="PANTHER" id="PTHR11098">
    <property type="entry name" value="NICOTINATE PHOSPHORIBOSYLTRANSFERASE"/>
    <property type="match status" value="1"/>
</dbReference>
<evidence type="ECO:0000256" key="7">
    <source>
        <dbReference type="ARBA" id="ARBA00022679"/>
    </source>
</evidence>
<dbReference type="PANTHER" id="PTHR11098:SF1">
    <property type="entry name" value="NICOTINATE PHOSPHORIBOSYLTRANSFERASE"/>
    <property type="match status" value="1"/>
</dbReference>
<dbReference type="InterPro" id="IPR040727">
    <property type="entry name" value="NAPRTase_N"/>
</dbReference>
<feature type="domain" description="Nicotinate/nicotinamide phosphoribosyltransferase" evidence="11">
    <location>
        <begin position="150"/>
        <end position="341"/>
    </location>
</feature>
<dbReference type="InterPro" id="IPR007229">
    <property type="entry name" value="Nic_PRibTrfase-Fam"/>
</dbReference>
<keyword evidence="4" id="KW-0597">Phosphoprotein</keyword>
<evidence type="ECO:0000256" key="10">
    <source>
        <dbReference type="SAM" id="Coils"/>
    </source>
</evidence>
<evidence type="ECO:0000256" key="6">
    <source>
        <dbReference type="ARBA" id="ARBA00022642"/>
    </source>
</evidence>
<proteinExistence type="inferred from homology"/>
<dbReference type="Gene3D" id="3.20.20.70">
    <property type="entry name" value="Aldolase class I"/>
    <property type="match status" value="1"/>
</dbReference>
<feature type="domain" description="Nicotinate phosphoribosyltransferase N-terminal" evidence="12">
    <location>
        <begin position="6"/>
        <end position="128"/>
    </location>
</feature>
<dbReference type="UniPathway" id="UPA00253">
    <property type="reaction ID" value="UER00457"/>
</dbReference>
<keyword evidence="15" id="KW-1185">Reference proteome</keyword>
<comment type="PTM">
    <text evidence="9">Transiently phosphorylated on a His residue during the reaction cycle. Phosphorylation strongly increases the affinity for substrates and increases the rate of nicotinate D-ribonucleotide production. Dephosphorylation regenerates the low-affinity form of the enzyme, leading to product release.</text>
</comment>
<comment type="function">
    <text evidence="9">Catalyzes the first step in the biosynthesis of NAD from nicotinic acid, the ATP-dependent synthesis of beta-nicotinate D-ribonucleotide from nicotinate and 5-phospho-D-ribose 1-phosphate.</text>
</comment>
<evidence type="ECO:0000256" key="5">
    <source>
        <dbReference type="ARBA" id="ARBA00022598"/>
    </source>
</evidence>
<dbReference type="Pfam" id="PF17767">
    <property type="entry name" value="NAPRTase_N"/>
    <property type="match status" value="1"/>
</dbReference>
<dbReference type="SUPFAM" id="SSF51690">
    <property type="entry name" value="Nicotinate/Quinolinate PRTase C-terminal domain-like"/>
    <property type="match status" value="1"/>
</dbReference>
<evidence type="ECO:0000256" key="2">
    <source>
        <dbReference type="ARBA" id="ARBA00010897"/>
    </source>
</evidence>
<organism evidence="14 15">
    <name type="scientific">Balnearium lithotrophicum</name>
    <dbReference type="NCBI Taxonomy" id="223788"/>
    <lineage>
        <taxon>Bacteria</taxon>
        <taxon>Pseudomonadati</taxon>
        <taxon>Aquificota</taxon>
        <taxon>Aquificia</taxon>
        <taxon>Desulfurobacteriales</taxon>
        <taxon>Desulfurobacteriaceae</taxon>
        <taxon>Balnearium</taxon>
    </lineage>
</organism>
<dbReference type="EC" id="6.3.4.21" evidence="3 9"/>
<dbReference type="InterPro" id="IPR006405">
    <property type="entry name" value="Nic_PRibTrfase_pncB"/>
</dbReference>
<dbReference type="RefSeq" id="WP_142933368.1">
    <property type="nucleotide sequence ID" value="NZ_FXTM01000001.1"/>
</dbReference>
<dbReference type="FunFam" id="3.20.20.70:FF:000076">
    <property type="entry name" value="Nicotinate phosphoribosyltransferase"/>
    <property type="match status" value="1"/>
</dbReference>
<feature type="coiled-coil region" evidence="10">
    <location>
        <begin position="419"/>
        <end position="446"/>
    </location>
</feature>
<dbReference type="PIRSF" id="PIRSF000484">
    <property type="entry name" value="NAPRT"/>
    <property type="match status" value="1"/>
</dbReference>
<dbReference type="CDD" id="cd01570">
    <property type="entry name" value="NAPRTase_A"/>
    <property type="match status" value="1"/>
</dbReference>
<evidence type="ECO:0000256" key="1">
    <source>
        <dbReference type="ARBA" id="ARBA00004952"/>
    </source>
</evidence>
<evidence type="ECO:0000259" key="13">
    <source>
        <dbReference type="Pfam" id="PF17956"/>
    </source>
</evidence>
<protein>
    <recommendedName>
        <fullName evidence="3 9">Nicotinate phosphoribosyltransferase</fullName>
        <ecNumber evidence="3 9">6.3.4.21</ecNumber>
    </recommendedName>
</protein>
<evidence type="ECO:0000256" key="9">
    <source>
        <dbReference type="RuleBase" id="RU365100"/>
    </source>
</evidence>
<dbReference type="GO" id="GO:0004516">
    <property type="term" value="F:nicotinate phosphoribosyltransferase activity"/>
    <property type="evidence" value="ECO:0007669"/>
    <property type="project" value="UniProtKB-UniRule"/>
</dbReference>
<dbReference type="AlphaFoldDB" id="A0A521AC88"/>
<dbReference type="GO" id="GO:0047280">
    <property type="term" value="F:nicotinamide phosphoribosyltransferase activity"/>
    <property type="evidence" value="ECO:0007669"/>
    <property type="project" value="UniProtKB-ARBA"/>
</dbReference>
<keyword evidence="5 9" id="KW-0436">Ligase</keyword>
<dbReference type="InterPro" id="IPR041525">
    <property type="entry name" value="N/Namide_PRibTrfase"/>
</dbReference>
<accession>A0A521AC88</accession>
<dbReference type="InterPro" id="IPR036068">
    <property type="entry name" value="Nicotinate_pribotase-like_C"/>
</dbReference>
<keyword evidence="7 9" id="KW-0808">Transferase</keyword>
<reference evidence="14 15" key="1">
    <citation type="submission" date="2017-05" db="EMBL/GenBank/DDBJ databases">
        <authorList>
            <person name="Varghese N."/>
            <person name="Submissions S."/>
        </authorList>
    </citation>
    <scope>NUCLEOTIDE SEQUENCE [LARGE SCALE GENOMIC DNA]</scope>
    <source>
        <strain evidence="14 15">DSM 16304</strain>
    </source>
</reference>
<dbReference type="InterPro" id="IPR013785">
    <property type="entry name" value="Aldolase_TIM"/>
</dbReference>
<evidence type="ECO:0000259" key="11">
    <source>
        <dbReference type="Pfam" id="PF04095"/>
    </source>
</evidence>
<keyword evidence="6 9" id="KW-0662">Pyridine nucleotide biosynthesis</keyword>
<gene>
    <name evidence="14" type="ORF">SAMN06269117_10155</name>
</gene>
<comment type="catalytic activity">
    <reaction evidence="8 9">
        <text>5-phospho-alpha-D-ribose 1-diphosphate + nicotinate + ATP + H2O = nicotinate beta-D-ribonucleotide + ADP + phosphate + diphosphate</text>
        <dbReference type="Rhea" id="RHEA:36163"/>
        <dbReference type="ChEBI" id="CHEBI:15377"/>
        <dbReference type="ChEBI" id="CHEBI:30616"/>
        <dbReference type="ChEBI" id="CHEBI:32544"/>
        <dbReference type="ChEBI" id="CHEBI:33019"/>
        <dbReference type="ChEBI" id="CHEBI:43474"/>
        <dbReference type="ChEBI" id="CHEBI:57502"/>
        <dbReference type="ChEBI" id="CHEBI:58017"/>
        <dbReference type="ChEBI" id="CHEBI:456216"/>
        <dbReference type="EC" id="6.3.4.21"/>
    </reaction>
</comment>
<dbReference type="GO" id="GO:0005829">
    <property type="term" value="C:cytosol"/>
    <property type="evidence" value="ECO:0007669"/>
    <property type="project" value="TreeGrafter"/>
</dbReference>
<evidence type="ECO:0000313" key="15">
    <source>
        <dbReference type="Proteomes" id="UP000317315"/>
    </source>
</evidence>
<dbReference type="InterPro" id="IPR041619">
    <property type="entry name" value="NAPRTase_C"/>
</dbReference>
<dbReference type="EMBL" id="FXTM01000001">
    <property type="protein sequence ID" value="SMO32388.1"/>
    <property type="molecule type" value="Genomic_DNA"/>
</dbReference>
<sequence>MKSSPLFTDLYELTMLYAYLENGKKEWASFELFVRELPKNRNYLVFSGLNDVVELIENLRFSKEDVDYLYSLNLFPNWFLDFLKEFEFTGKVYSMREGEVFFQNEPVLRVEAPIYEAQLLETAVMNQIHISSLIATKAARIFSVSRGRGLSDFSLRRTHGFDAGMKVARNSYLAGFNSTSNVLAGKVYGMPVVGTVAHSFIMSFESEEEAFRAFLKAFPEKAVLLIDTYDTVEGAKKAVKVSKEMGVKLRGVRLDSGNVVELSKEVRRILDGAGFTETKIIVSGGLDEYRIDEILKEGAPVDAFGVGTKFGTSADSPYIDFVYKLVEYDGKPVMKLSPGKRMYPGRKQVFRREGEDVVSLFDEKLKGEPLLEKVIENGKPVKKLPELKESREFFLRRFSELPDEIKDIHRKVEYPVHVSEKLKKLYKSLERELEEEEIEGAENNNN</sequence>
<comment type="pathway">
    <text evidence="1 9">Cofactor biosynthesis; NAD(+) biosynthesis; nicotinate D-ribonucleotide from nicotinate: step 1/1.</text>
</comment>
<evidence type="ECO:0000256" key="4">
    <source>
        <dbReference type="ARBA" id="ARBA00022553"/>
    </source>
</evidence>
<evidence type="ECO:0000256" key="3">
    <source>
        <dbReference type="ARBA" id="ARBA00013236"/>
    </source>
</evidence>
<dbReference type="NCBIfam" id="NF006696">
    <property type="entry name" value="PRK09243.1-3"/>
    <property type="match status" value="1"/>
</dbReference>
<feature type="domain" description="Nicotinate phosphoribosyltransferase C-terminal" evidence="13">
    <location>
        <begin position="365"/>
        <end position="425"/>
    </location>
</feature>
<dbReference type="Gene3D" id="3.20.140.10">
    <property type="entry name" value="nicotinate phosphoribosyltransferase"/>
    <property type="match status" value="3"/>
</dbReference>
<dbReference type="NCBIfam" id="TIGR01513">
    <property type="entry name" value="NAPRTase_put"/>
    <property type="match status" value="1"/>
</dbReference>
<keyword evidence="14" id="KW-0328">Glycosyltransferase</keyword>
<dbReference type="GO" id="GO:0034355">
    <property type="term" value="P:NAD+ biosynthetic process via the salvage pathway"/>
    <property type="evidence" value="ECO:0007669"/>
    <property type="project" value="TreeGrafter"/>
</dbReference>
<dbReference type="Pfam" id="PF04095">
    <property type="entry name" value="NAPRTase"/>
    <property type="match status" value="1"/>
</dbReference>